<evidence type="ECO:0000256" key="2">
    <source>
        <dbReference type="ARBA" id="ARBA00023125"/>
    </source>
</evidence>
<name>A0A239BLY9_9BACT</name>
<dbReference type="InterPro" id="IPR011991">
    <property type="entry name" value="ArsR-like_HTH"/>
</dbReference>
<dbReference type="PROSITE" id="PS50987">
    <property type="entry name" value="HTH_ARSR_2"/>
    <property type="match status" value="1"/>
</dbReference>
<organism evidence="5 6">
    <name type="scientific">Hymenobacter mucosus</name>
    <dbReference type="NCBI Taxonomy" id="1411120"/>
    <lineage>
        <taxon>Bacteria</taxon>
        <taxon>Pseudomonadati</taxon>
        <taxon>Bacteroidota</taxon>
        <taxon>Cytophagia</taxon>
        <taxon>Cytophagales</taxon>
        <taxon>Hymenobacteraceae</taxon>
        <taxon>Hymenobacter</taxon>
    </lineage>
</organism>
<dbReference type="Pfam" id="PF01022">
    <property type="entry name" value="HTH_5"/>
    <property type="match status" value="1"/>
</dbReference>
<dbReference type="SUPFAM" id="SSF46785">
    <property type="entry name" value="Winged helix' DNA-binding domain"/>
    <property type="match status" value="1"/>
</dbReference>
<keyword evidence="1" id="KW-0805">Transcription regulation</keyword>
<reference evidence="6" key="1">
    <citation type="submission" date="2017-06" db="EMBL/GenBank/DDBJ databases">
        <authorList>
            <person name="Varghese N."/>
            <person name="Submissions S."/>
        </authorList>
    </citation>
    <scope>NUCLEOTIDE SEQUENCE [LARGE SCALE GENOMIC DNA]</scope>
    <source>
        <strain evidence="6">DSM 28041</strain>
    </source>
</reference>
<dbReference type="PANTHER" id="PTHR33154">
    <property type="entry name" value="TRANSCRIPTIONAL REGULATOR, ARSR FAMILY"/>
    <property type="match status" value="1"/>
</dbReference>
<keyword evidence="2 5" id="KW-0238">DNA-binding</keyword>
<keyword evidence="3" id="KW-0804">Transcription</keyword>
<protein>
    <submittedName>
        <fullName evidence="5">DNA-binding transcriptional regulator, ArsR family</fullName>
    </submittedName>
</protein>
<keyword evidence="6" id="KW-1185">Reference proteome</keyword>
<feature type="domain" description="HTH arsR-type" evidence="4">
    <location>
        <begin position="27"/>
        <end position="122"/>
    </location>
</feature>
<dbReference type="GO" id="GO:0003677">
    <property type="term" value="F:DNA binding"/>
    <property type="evidence" value="ECO:0007669"/>
    <property type="project" value="UniProtKB-KW"/>
</dbReference>
<dbReference type="GO" id="GO:0003700">
    <property type="term" value="F:DNA-binding transcription factor activity"/>
    <property type="evidence" value="ECO:0007669"/>
    <property type="project" value="InterPro"/>
</dbReference>
<dbReference type="InterPro" id="IPR051081">
    <property type="entry name" value="HTH_MetalResp_TranReg"/>
</dbReference>
<dbReference type="CDD" id="cd00090">
    <property type="entry name" value="HTH_ARSR"/>
    <property type="match status" value="1"/>
</dbReference>
<dbReference type="PANTHER" id="PTHR33154:SF33">
    <property type="entry name" value="TRANSCRIPTIONAL REPRESSOR SDPR"/>
    <property type="match status" value="1"/>
</dbReference>
<dbReference type="NCBIfam" id="NF033788">
    <property type="entry name" value="HTH_metalloreg"/>
    <property type="match status" value="1"/>
</dbReference>
<dbReference type="AlphaFoldDB" id="A0A239BLY9"/>
<dbReference type="Gene3D" id="1.10.10.10">
    <property type="entry name" value="Winged helix-like DNA-binding domain superfamily/Winged helix DNA-binding domain"/>
    <property type="match status" value="1"/>
</dbReference>
<gene>
    <name evidence="5" type="ORF">SAMN06269173_1293</name>
</gene>
<evidence type="ECO:0000313" key="5">
    <source>
        <dbReference type="EMBL" id="SNS08368.1"/>
    </source>
</evidence>
<sequence>MTKKATACIRVFADTARIEQCQARLAHVEPALQSLASVLALAGNEVRLKILLLLADEQQLCVCDIADVLQMTVSAVSQHLRKLKDGGVLHAHKVGQTVFYALSQPHLPILQPLLAGLAATPSLQSAL</sequence>
<dbReference type="InterPro" id="IPR036388">
    <property type="entry name" value="WH-like_DNA-bd_sf"/>
</dbReference>
<dbReference type="EMBL" id="FZNS01000029">
    <property type="protein sequence ID" value="SNS08368.1"/>
    <property type="molecule type" value="Genomic_DNA"/>
</dbReference>
<dbReference type="RefSeq" id="WP_044017964.1">
    <property type="nucleotide sequence ID" value="NZ_FZNS01000029.1"/>
</dbReference>
<evidence type="ECO:0000313" key="6">
    <source>
        <dbReference type="Proteomes" id="UP000198310"/>
    </source>
</evidence>
<dbReference type="InterPro" id="IPR001845">
    <property type="entry name" value="HTH_ArsR_DNA-bd_dom"/>
</dbReference>
<accession>A0A239BLY9</accession>
<dbReference type="InterPro" id="IPR036390">
    <property type="entry name" value="WH_DNA-bd_sf"/>
</dbReference>
<dbReference type="Proteomes" id="UP000198310">
    <property type="component" value="Unassembled WGS sequence"/>
</dbReference>
<proteinExistence type="predicted"/>
<dbReference type="PRINTS" id="PR00778">
    <property type="entry name" value="HTHARSR"/>
</dbReference>
<evidence type="ECO:0000259" key="4">
    <source>
        <dbReference type="PROSITE" id="PS50987"/>
    </source>
</evidence>
<evidence type="ECO:0000256" key="1">
    <source>
        <dbReference type="ARBA" id="ARBA00023015"/>
    </source>
</evidence>
<evidence type="ECO:0000256" key="3">
    <source>
        <dbReference type="ARBA" id="ARBA00023163"/>
    </source>
</evidence>
<dbReference type="SMART" id="SM00418">
    <property type="entry name" value="HTH_ARSR"/>
    <property type="match status" value="1"/>
</dbReference>